<keyword evidence="4" id="KW-1185">Reference proteome</keyword>
<gene>
    <name evidence="3" type="ORF">PEB0149_009470</name>
</gene>
<feature type="transmembrane region" description="Helical" evidence="1">
    <location>
        <begin position="103"/>
        <end position="121"/>
    </location>
</feature>
<dbReference type="Proteomes" id="UP000187344">
    <property type="component" value="Unassembled WGS sequence"/>
</dbReference>
<dbReference type="Pfam" id="PF00892">
    <property type="entry name" value="EamA"/>
    <property type="match status" value="1"/>
</dbReference>
<sequence length="122" mass="13688">MSWLIFLVWFGNIVCDTIGQLAFKGAATEPDEENKPQSLFQYWLALFRQPLLWIGIISYVAEFLLWMAFLTLVPLSEGILLGSINIIVIMVLGRLFFDEKLTSMRVLGISFVAIGVAIVGAF</sequence>
<dbReference type="GO" id="GO:0016020">
    <property type="term" value="C:membrane"/>
    <property type="evidence" value="ECO:0007669"/>
    <property type="project" value="InterPro"/>
</dbReference>
<dbReference type="AlphaFoldDB" id="A0A1R0F990"/>
<feature type="domain" description="EamA" evidence="2">
    <location>
        <begin position="49"/>
        <end position="119"/>
    </location>
</feature>
<keyword evidence="1" id="KW-0812">Transmembrane</keyword>
<dbReference type="Gene3D" id="1.10.3730.20">
    <property type="match status" value="1"/>
</dbReference>
<accession>A0A1R0F990</accession>
<dbReference type="GeneID" id="92991948"/>
<evidence type="ECO:0000313" key="4">
    <source>
        <dbReference type="Proteomes" id="UP000187344"/>
    </source>
</evidence>
<keyword evidence="1" id="KW-1133">Transmembrane helix</keyword>
<evidence type="ECO:0000313" key="3">
    <source>
        <dbReference type="EMBL" id="OLY43520.1"/>
    </source>
</evidence>
<name>A0A1R0F990_9HYPH</name>
<evidence type="ECO:0000256" key="1">
    <source>
        <dbReference type="SAM" id="Phobius"/>
    </source>
</evidence>
<keyword evidence="1" id="KW-0472">Membrane</keyword>
<dbReference type="RefSeq" id="WP_075870358.1">
    <property type="nucleotide sequence ID" value="NZ_CALYQA010000001.1"/>
</dbReference>
<organism evidence="3 4">
    <name type="scientific">Bartonella apis</name>
    <dbReference type="NCBI Taxonomy" id="1686310"/>
    <lineage>
        <taxon>Bacteria</taxon>
        <taxon>Pseudomonadati</taxon>
        <taxon>Pseudomonadota</taxon>
        <taxon>Alphaproteobacteria</taxon>
        <taxon>Hyphomicrobiales</taxon>
        <taxon>Bartonellaceae</taxon>
        <taxon>Bartonella</taxon>
    </lineage>
</organism>
<reference evidence="3 4" key="1">
    <citation type="submission" date="2016-12" db="EMBL/GenBank/DDBJ databases">
        <title>Comparative genomics of Bartonella apis.</title>
        <authorList>
            <person name="Engel P."/>
        </authorList>
    </citation>
    <scope>NUCLEOTIDE SEQUENCE [LARGE SCALE GENOMIC DNA]</scope>
    <source>
        <strain evidence="3 4">PEB0149</strain>
    </source>
</reference>
<dbReference type="EMBL" id="LXYT01000002">
    <property type="protein sequence ID" value="OLY43520.1"/>
    <property type="molecule type" value="Genomic_DNA"/>
</dbReference>
<dbReference type="InterPro" id="IPR000620">
    <property type="entry name" value="EamA_dom"/>
</dbReference>
<feature type="transmembrane region" description="Helical" evidence="1">
    <location>
        <begin position="79"/>
        <end position="97"/>
    </location>
</feature>
<dbReference type="OrthoDB" id="7305588at2"/>
<comment type="caution">
    <text evidence="3">The sequence shown here is derived from an EMBL/GenBank/DDBJ whole genome shotgun (WGS) entry which is preliminary data.</text>
</comment>
<proteinExistence type="predicted"/>
<dbReference type="SUPFAM" id="SSF103481">
    <property type="entry name" value="Multidrug resistance efflux transporter EmrE"/>
    <property type="match status" value="1"/>
</dbReference>
<feature type="transmembrane region" description="Helical" evidence="1">
    <location>
        <begin position="51"/>
        <end position="72"/>
    </location>
</feature>
<evidence type="ECO:0000259" key="2">
    <source>
        <dbReference type="Pfam" id="PF00892"/>
    </source>
</evidence>
<protein>
    <submittedName>
        <fullName evidence="3">EamA-like transporter family protein</fullName>
    </submittedName>
</protein>
<dbReference type="InterPro" id="IPR037185">
    <property type="entry name" value="EmrE-like"/>
</dbReference>